<evidence type="ECO:0000259" key="7">
    <source>
        <dbReference type="Pfam" id="PF14322"/>
    </source>
</evidence>
<evidence type="ECO:0000256" key="5">
    <source>
        <dbReference type="ARBA" id="ARBA00023237"/>
    </source>
</evidence>
<sequence>MKKIIIIFSLLALLTGCDNGLDPEIYGSLTPANFPKTESEYELYTLEVYKPFTSKWGYSDGGISQNLFWGYEYSNVQLNDACTDLMSVAGAQGLFQEISKANFLILKNENTRSHIEKIRYISKITTIIGDLEKATTISETAKARFIAESKTARGILMYHLLTMYGPVPVILDANLIGTDAEKNLTRPERGTYVNGIIQDLLDAANVLEKSPSQYGRFNKGLALTYLMRTYLNEKDWSNAEIVGREIVDLGYNLVSNYKSLFVPSTERNTETIYAISTDASANGGGLLGNMNAYSWYCYPVDFPGITQNGGWLGPNAFFTASWEFYDSFDPADKRRELLIPSYLAVNNRGGIPAGGTRDRSNMSGAVIMKYPDVETSSFARGNDIPLARYADVLLMLAEAINNQDGPTSEAIGMVNSVRSKHGGLNNLSAGDTATKDAFAAAILKERGWDLFFEGYRRIDLIRFGKWNQALQSVGKTPGPALFPIPEYKIQQSNNKLSQTDGWQ</sequence>
<dbReference type="PROSITE" id="PS51257">
    <property type="entry name" value="PROKAR_LIPOPROTEIN"/>
    <property type="match status" value="1"/>
</dbReference>
<dbReference type="GO" id="GO:0009279">
    <property type="term" value="C:cell outer membrane"/>
    <property type="evidence" value="ECO:0007669"/>
    <property type="project" value="UniProtKB-SubCell"/>
</dbReference>
<evidence type="ECO:0000313" key="9">
    <source>
        <dbReference type="Proteomes" id="UP000285211"/>
    </source>
</evidence>
<proteinExistence type="inferred from homology"/>
<keyword evidence="4" id="KW-0472">Membrane</keyword>
<comment type="subcellular location">
    <subcellularLocation>
        <location evidence="1">Cell outer membrane</location>
    </subcellularLocation>
</comment>
<keyword evidence="5" id="KW-0998">Cell outer membrane</keyword>
<feature type="domain" description="RagB/SusD" evidence="6">
    <location>
        <begin position="357"/>
        <end position="473"/>
    </location>
</feature>
<accession>A0A437L2U9</accession>
<dbReference type="Pfam" id="PF14322">
    <property type="entry name" value="SusD-like_3"/>
    <property type="match status" value="1"/>
</dbReference>
<gene>
    <name evidence="8" type="ORF">EOD40_00520</name>
</gene>
<comment type="caution">
    <text evidence="8">The sequence shown here is derived from an EMBL/GenBank/DDBJ whole genome shotgun (WGS) entry which is preliminary data.</text>
</comment>
<feature type="domain" description="SusD-like N-terminal" evidence="7">
    <location>
        <begin position="107"/>
        <end position="231"/>
    </location>
</feature>
<evidence type="ECO:0000256" key="1">
    <source>
        <dbReference type="ARBA" id="ARBA00004442"/>
    </source>
</evidence>
<dbReference type="SUPFAM" id="SSF48452">
    <property type="entry name" value="TPR-like"/>
    <property type="match status" value="1"/>
</dbReference>
<protein>
    <submittedName>
        <fullName evidence="8">RagB/SusD family nutrient uptake outer membrane protein</fullName>
    </submittedName>
</protein>
<dbReference type="RefSeq" id="WP_128192948.1">
    <property type="nucleotide sequence ID" value="NZ_SACJ01000001.1"/>
</dbReference>
<dbReference type="Pfam" id="PF07980">
    <property type="entry name" value="SusD_RagB"/>
    <property type="match status" value="1"/>
</dbReference>
<dbReference type="InterPro" id="IPR012944">
    <property type="entry name" value="SusD_RagB_dom"/>
</dbReference>
<dbReference type="OrthoDB" id="5694214at2"/>
<comment type="similarity">
    <text evidence="2">Belongs to the SusD family.</text>
</comment>
<keyword evidence="9" id="KW-1185">Reference proteome</keyword>
<keyword evidence="3" id="KW-0732">Signal</keyword>
<dbReference type="Gene3D" id="1.25.40.390">
    <property type="match status" value="1"/>
</dbReference>
<dbReference type="EMBL" id="SACJ01000001">
    <property type="protein sequence ID" value="RVT79629.1"/>
    <property type="molecule type" value="Genomic_DNA"/>
</dbReference>
<reference evidence="8 9" key="1">
    <citation type="submission" date="2019-01" db="EMBL/GenBank/DDBJ databases">
        <authorList>
            <person name="Chen W.-M."/>
        </authorList>
    </citation>
    <scope>NUCLEOTIDE SEQUENCE [LARGE SCALE GENOMIC DNA]</scope>
    <source>
        <strain evidence="8 9">BBQ-12</strain>
    </source>
</reference>
<evidence type="ECO:0000256" key="4">
    <source>
        <dbReference type="ARBA" id="ARBA00023136"/>
    </source>
</evidence>
<dbReference type="AlphaFoldDB" id="A0A437L2U9"/>
<evidence type="ECO:0000313" key="8">
    <source>
        <dbReference type="EMBL" id="RVT79629.1"/>
    </source>
</evidence>
<dbReference type="InterPro" id="IPR033985">
    <property type="entry name" value="SusD-like_N"/>
</dbReference>
<evidence type="ECO:0000256" key="3">
    <source>
        <dbReference type="ARBA" id="ARBA00022729"/>
    </source>
</evidence>
<dbReference type="InterPro" id="IPR011990">
    <property type="entry name" value="TPR-like_helical_dom_sf"/>
</dbReference>
<name>A0A437L2U9_9FLAO</name>
<dbReference type="Proteomes" id="UP000285211">
    <property type="component" value="Unassembled WGS sequence"/>
</dbReference>
<evidence type="ECO:0000256" key="2">
    <source>
        <dbReference type="ARBA" id="ARBA00006275"/>
    </source>
</evidence>
<organism evidence="8 9">
    <name type="scientific">Flavobacterium sufflavum</name>
    <dbReference type="NCBI Taxonomy" id="1921138"/>
    <lineage>
        <taxon>Bacteria</taxon>
        <taxon>Pseudomonadati</taxon>
        <taxon>Bacteroidota</taxon>
        <taxon>Flavobacteriia</taxon>
        <taxon>Flavobacteriales</taxon>
        <taxon>Flavobacteriaceae</taxon>
        <taxon>Flavobacterium</taxon>
    </lineage>
</organism>
<evidence type="ECO:0000259" key="6">
    <source>
        <dbReference type="Pfam" id="PF07980"/>
    </source>
</evidence>